<dbReference type="Proteomes" id="UP000251314">
    <property type="component" value="Unassembled WGS sequence"/>
</dbReference>
<dbReference type="Proteomes" id="UP000760860">
    <property type="component" value="Unassembled WGS sequence"/>
</dbReference>
<accession>A0A329SQ12</accession>
<dbReference type="AlphaFoldDB" id="A0A329SQ12"/>
<dbReference type="EMBL" id="MJFZ01000077">
    <property type="protein sequence ID" value="RAW38954.1"/>
    <property type="molecule type" value="Genomic_DNA"/>
</dbReference>
<evidence type="ECO:0000313" key="1">
    <source>
        <dbReference type="EMBL" id="KAG2858323.1"/>
    </source>
</evidence>
<dbReference type="Proteomes" id="UP000735874">
    <property type="component" value="Unassembled WGS sequence"/>
</dbReference>
<organism evidence="5 6">
    <name type="scientific">Phytophthora cactorum</name>
    <dbReference type="NCBI Taxonomy" id="29920"/>
    <lineage>
        <taxon>Eukaryota</taxon>
        <taxon>Sar</taxon>
        <taxon>Stramenopiles</taxon>
        <taxon>Oomycota</taxon>
        <taxon>Peronosporomycetes</taxon>
        <taxon>Peronosporales</taxon>
        <taxon>Peronosporaceae</taxon>
        <taxon>Phytophthora</taxon>
    </lineage>
</organism>
<dbReference type="Proteomes" id="UP000774804">
    <property type="component" value="Unassembled WGS sequence"/>
</dbReference>
<keyword evidence="6" id="KW-1185">Reference proteome</keyword>
<protein>
    <submittedName>
        <fullName evidence="5">Uncharacterized protein</fullName>
    </submittedName>
</protein>
<dbReference type="VEuPathDB" id="FungiDB:PC110_g4829"/>
<reference evidence="5 6" key="1">
    <citation type="submission" date="2018-01" db="EMBL/GenBank/DDBJ databases">
        <title>Draft genome of the strawberry crown rot pathogen Phytophthora cactorum.</title>
        <authorList>
            <person name="Armitage A.D."/>
            <person name="Lysoe E."/>
            <person name="Nellist C.F."/>
            <person name="Harrison R.J."/>
            <person name="Brurberg M.B."/>
        </authorList>
    </citation>
    <scope>NUCLEOTIDE SEQUENCE [LARGE SCALE GENOMIC DNA]</scope>
    <source>
        <strain evidence="5 6">10300</strain>
    </source>
</reference>
<sequence>MAATTALEGEDGLPGKALAGFPSFFRADDRRVNLNKARDWWHKCEALPQEPDGERQRKYARNGAGNRHQFLVKTAGKLFTSLVTPRRIQDFTDRYDSVYRRLKGKKQVSSKKQREIYISAASHPGRLKRQFDAGLVNPDLLIDMDHIQE</sequence>
<evidence type="ECO:0000313" key="6">
    <source>
        <dbReference type="Proteomes" id="UP000251314"/>
    </source>
</evidence>
<dbReference type="EMBL" id="RCMI01000237">
    <property type="protein sequence ID" value="KAG2923498.1"/>
    <property type="molecule type" value="Genomic_DNA"/>
</dbReference>
<reference evidence="1" key="2">
    <citation type="submission" date="2018-10" db="EMBL/GenBank/DDBJ databases">
        <title>Effector identification in a new, highly contiguous assembly of the strawberry crown rot pathogen Phytophthora cactorum.</title>
        <authorList>
            <person name="Armitage A.D."/>
            <person name="Nellist C.F."/>
            <person name="Bates H."/>
            <person name="Vickerstaff R.J."/>
            <person name="Harrison R.J."/>
        </authorList>
    </citation>
    <scope>NUCLEOTIDE SEQUENCE</scope>
    <source>
        <strain evidence="1">15-7</strain>
        <strain evidence="2">4032</strain>
        <strain evidence="3">P415</strain>
        <strain evidence="4">P421</strain>
    </source>
</reference>
<dbReference type="OrthoDB" id="120337at2759"/>
<comment type="caution">
    <text evidence="5">The sequence shown here is derived from an EMBL/GenBank/DDBJ whole genome shotgun (WGS) entry which is preliminary data.</text>
</comment>
<evidence type="ECO:0000313" key="3">
    <source>
        <dbReference type="EMBL" id="KAG2983858.1"/>
    </source>
</evidence>
<dbReference type="EMBL" id="RCMV01000218">
    <property type="protein sequence ID" value="KAG3221458.1"/>
    <property type="molecule type" value="Genomic_DNA"/>
</dbReference>
<evidence type="ECO:0000313" key="5">
    <source>
        <dbReference type="EMBL" id="RAW38954.1"/>
    </source>
</evidence>
<dbReference type="Proteomes" id="UP000697107">
    <property type="component" value="Unassembled WGS sequence"/>
</dbReference>
<gene>
    <name evidence="5" type="ORF">PC110_g4829</name>
    <name evidence="1" type="ORF">PC113_g9911</name>
    <name evidence="2" type="ORF">PC115_g8916</name>
    <name evidence="3" type="ORF">PC118_g9166</name>
    <name evidence="4" type="ORF">PC129_g7820</name>
</gene>
<evidence type="ECO:0000313" key="2">
    <source>
        <dbReference type="EMBL" id="KAG2923498.1"/>
    </source>
</evidence>
<evidence type="ECO:0000313" key="4">
    <source>
        <dbReference type="EMBL" id="KAG3221458.1"/>
    </source>
</evidence>
<dbReference type="EMBL" id="RCML01000247">
    <property type="protein sequence ID" value="KAG2983858.1"/>
    <property type="molecule type" value="Genomic_DNA"/>
</dbReference>
<proteinExistence type="predicted"/>
<dbReference type="EMBL" id="RCMG01000257">
    <property type="protein sequence ID" value="KAG2858323.1"/>
    <property type="molecule type" value="Genomic_DNA"/>
</dbReference>
<name>A0A329SQ12_9STRA</name>